<organism evidence="10">
    <name type="scientific">Pyramimonas obovata</name>
    <dbReference type="NCBI Taxonomy" id="1411642"/>
    <lineage>
        <taxon>Eukaryota</taxon>
        <taxon>Viridiplantae</taxon>
        <taxon>Chlorophyta</taxon>
        <taxon>Pyramimonadophyceae</taxon>
        <taxon>Pyramimonadales</taxon>
        <taxon>Pyramimonadaceae</taxon>
        <taxon>Pyramimonas</taxon>
        <taxon>Pyramimonas incertae sedis</taxon>
    </lineage>
</organism>
<keyword evidence="5 9" id="KW-0406">Ion transport</keyword>
<accession>A0A7S0MW46</accession>
<sequence>MAMRRAATSFGNQLRSQSGIKNVAQGFVESTGATGEGFIAPFGVRHASRQILQQRMRSVGNIAKITAAMKMVAASRLRLATARAQESRGMWQPMVKLLGDAPDADVPKNLVVPVTSDRGLCGGINSGIAKTTLSAEAVLGEMTTAENKSISLAVIGEKGRTQMRKALGDKYERVIVDATKIPLTFNAAGLIADDLLKTEFDAARIIYNKFKSAISFQPTLATVLSAEVYEKRCEATGCVDEYEMEGEDRSALLVDMAEFQLCAVLYNGMLENSASELGSRMSAMDSSTKNANEMLSKLTLTYNRSRQAAITTELIEIISGAAALEG</sequence>
<dbReference type="AlphaFoldDB" id="A0A7S0MW46"/>
<dbReference type="InterPro" id="IPR035968">
    <property type="entry name" value="ATP_synth_F1_ATPase_gsu"/>
</dbReference>
<dbReference type="PRINTS" id="PR00126">
    <property type="entry name" value="ATPASEGAMMA"/>
</dbReference>
<keyword evidence="6" id="KW-0472">Membrane</keyword>
<proteinExistence type="inferred from homology"/>
<keyword evidence="7 9" id="KW-0139">CF(1)</keyword>
<comment type="subcellular location">
    <subcellularLocation>
        <location evidence="1">Membrane</location>
        <topology evidence="1">Peripheral membrane protein</topology>
    </subcellularLocation>
</comment>
<evidence type="ECO:0000256" key="9">
    <source>
        <dbReference type="RuleBase" id="RU004001"/>
    </source>
</evidence>
<dbReference type="GO" id="GO:0045259">
    <property type="term" value="C:proton-transporting ATP synthase complex"/>
    <property type="evidence" value="ECO:0007669"/>
    <property type="project" value="UniProtKB-KW"/>
</dbReference>
<evidence type="ECO:0000256" key="4">
    <source>
        <dbReference type="ARBA" id="ARBA00022781"/>
    </source>
</evidence>
<evidence type="ECO:0000256" key="7">
    <source>
        <dbReference type="ARBA" id="ARBA00023196"/>
    </source>
</evidence>
<dbReference type="FunFam" id="1.10.287.80:FF:000001">
    <property type="entry name" value="ATP synthase gamma chain"/>
    <property type="match status" value="1"/>
</dbReference>
<dbReference type="SUPFAM" id="SSF52943">
    <property type="entry name" value="ATP synthase (F1-ATPase), gamma subunit"/>
    <property type="match status" value="1"/>
</dbReference>
<dbReference type="NCBIfam" id="TIGR01146">
    <property type="entry name" value="ATPsyn_F1gamma"/>
    <property type="match status" value="1"/>
</dbReference>
<keyword evidence="8 9" id="KW-0066">ATP synthesis</keyword>
<dbReference type="EMBL" id="HBFA01005455">
    <property type="protein sequence ID" value="CAD8653063.1"/>
    <property type="molecule type" value="Transcribed_RNA"/>
</dbReference>
<comment type="subunit">
    <text evidence="9">F-type ATPases have 2 components, CF(1) - the catalytic core - and CF(0) - the membrane proton channel. CF(1) and CF(0) have multiple subunits.</text>
</comment>
<dbReference type="Pfam" id="PF00231">
    <property type="entry name" value="ATP-synt"/>
    <property type="match status" value="1"/>
</dbReference>
<keyword evidence="3 9" id="KW-0813">Transport</keyword>
<dbReference type="Gene3D" id="1.10.287.80">
    <property type="entry name" value="ATP synthase, gamma subunit, helix hairpin domain"/>
    <property type="match status" value="1"/>
</dbReference>
<name>A0A7S0MW46_9CHLO</name>
<dbReference type="PANTHER" id="PTHR11693:SF22">
    <property type="entry name" value="ATP SYNTHASE SUBUNIT GAMMA, MITOCHONDRIAL"/>
    <property type="match status" value="1"/>
</dbReference>
<dbReference type="InterPro" id="IPR023632">
    <property type="entry name" value="ATP_synth_F1_gsu_CS"/>
</dbReference>
<dbReference type="PANTHER" id="PTHR11693">
    <property type="entry name" value="ATP SYNTHASE GAMMA CHAIN"/>
    <property type="match status" value="1"/>
</dbReference>
<dbReference type="CDD" id="cd12151">
    <property type="entry name" value="F1-ATPase_gamma"/>
    <property type="match status" value="1"/>
</dbReference>
<evidence type="ECO:0000256" key="2">
    <source>
        <dbReference type="ARBA" id="ARBA00007681"/>
    </source>
</evidence>
<dbReference type="InterPro" id="IPR000131">
    <property type="entry name" value="ATP_synth_F1_gsu"/>
</dbReference>
<dbReference type="GO" id="GO:0005739">
    <property type="term" value="C:mitochondrion"/>
    <property type="evidence" value="ECO:0007669"/>
    <property type="project" value="UniProtKB-ARBA"/>
</dbReference>
<protein>
    <recommendedName>
        <fullName evidence="9">ATP synthase subunit gamma</fullName>
    </recommendedName>
</protein>
<reference evidence="10" key="1">
    <citation type="submission" date="2021-01" db="EMBL/GenBank/DDBJ databases">
        <authorList>
            <person name="Corre E."/>
            <person name="Pelletier E."/>
            <person name="Niang G."/>
            <person name="Scheremetjew M."/>
            <person name="Finn R."/>
            <person name="Kale V."/>
            <person name="Holt S."/>
            <person name="Cochrane G."/>
            <person name="Meng A."/>
            <person name="Brown T."/>
            <person name="Cohen L."/>
        </authorList>
    </citation>
    <scope>NUCLEOTIDE SEQUENCE</scope>
    <source>
        <strain evidence="10">CCMP722</strain>
    </source>
</reference>
<dbReference type="PIRSF" id="PIRSF039089">
    <property type="entry name" value="ATP_synthase_gamma"/>
    <property type="match status" value="1"/>
</dbReference>
<gene>
    <name evidence="10" type="ORF">POBO1169_LOCUS2788</name>
</gene>
<evidence type="ECO:0000256" key="8">
    <source>
        <dbReference type="ARBA" id="ARBA00023310"/>
    </source>
</evidence>
<evidence type="ECO:0000313" key="10">
    <source>
        <dbReference type="EMBL" id="CAD8653063.1"/>
    </source>
</evidence>
<evidence type="ECO:0000256" key="3">
    <source>
        <dbReference type="ARBA" id="ARBA00022448"/>
    </source>
</evidence>
<dbReference type="PROSITE" id="PS00153">
    <property type="entry name" value="ATPASE_GAMMA"/>
    <property type="match status" value="1"/>
</dbReference>
<dbReference type="Gene3D" id="3.40.1380.10">
    <property type="match status" value="1"/>
</dbReference>
<comment type="similarity">
    <text evidence="2 9">Belongs to the ATPase gamma chain family.</text>
</comment>
<dbReference type="GO" id="GO:0046933">
    <property type="term" value="F:proton-transporting ATP synthase activity, rotational mechanism"/>
    <property type="evidence" value="ECO:0007669"/>
    <property type="project" value="InterPro"/>
</dbReference>
<keyword evidence="4 9" id="KW-0375">Hydrogen ion transport</keyword>
<evidence type="ECO:0000256" key="5">
    <source>
        <dbReference type="ARBA" id="ARBA00023065"/>
    </source>
</evidence>
<evidence type="ECO:0000256" key="6">
    <source>
        <dbReference type="ARBA" id="ARBA00023136"/>
    </source>
</evidence>
<evidence type="ECO:0000256" key="1">
    <source>
        <dbReference type="ARBA" id="ARBA00004170"/>
    </source>
</evidence>